<dbReference type="Proteomes" id="UP000272942">
    <property type="component" value="Unassembled WGS sequence"/>
</dbReference>
<reference evidence="3 4" key="2">
    <citation type="submission" date="2018-11" db="EMBL/GenBank/DDBJ databases">
        <authorList>
            <consortium name="Pathogen Informatics"/>
        </authorList>
    </citation>
    <scope>NUCLEOTIDE SEQUENCE [LARGE SCALE GENOMIC DNA]</scope>
    <source>
        <strain evidence="3 4">Egypt</strain>
    </source>
</reference>
<reference evidence="5" key="1">
    <citation type="submission" date="2016-06" db="UniProtKB">
        <authorList>
            <consortium name="WormBaseParasite"/>
        </authorList>
    </citation>
    <scope>IDENTIFICATION</scope>
</reference>
<dbReference type="GO" id="GO:0006974">
    <property type="term" value="P:DNA damage response"/>
    <property type="evidence" value="ECO:0007669"/>
    <property type="project" value="InterPro"/>
</dbReference>
<feature type="transmembrane region" description="Helical" evidence="2">
    <location>
        <begin position="113"/>
        <end position="138"/>
    </location>
</feature>
<dbReference type="WBParaSite" id="ECPE_0000112301-mRNA-1">
    <property type="protein sequence ID" value="ECPE_0000112301-mRNA-1"/>
    <property type="gene ID" value="ECPE_0000112301"/>
</dbReference>
<sequence>MHLLPWTSSHDNLANIVLSEVIFKPDFISESEETSLVTELDTHLLKHRYEIAHWDYAITHYRETERKQWRTANRPVIDRLKKFTTESLEFLPLIHVLDLCDEGEIKAHVDKKLYLFFSLTLVITVVLIDCDLLTIYVVMPLSSLLYLPIIRITINVC</sequence>
<dbReference type="PANTHER" id="PTHR21052:SF0">
    <property type="entry name" value="ALPHA-KETOGLUTARATE-DEPENDENT DIOXYGENASE ALKB HOMOLOG 7, MITOCHONDRIAL"/>
    <property type="match status" value="1"/>
</dbReference>
<dbReference type="EMBL" id="UZAN01005427">
    <property type="protein sequence ID" value="VDP33490.1"/>
    <property type="molecule type" value="Genomic_DNA"/>
</dbReference>
<dbReference type="GO" id="GO:0006631">
    <property type="term" value="P:fatty acid metabolic process"/>
    <property type="evidence" value="ECO:0007669"/>
    <property type="project" value="TreeGrafter"/>
</dbReference>
<dbReference type="PANTHER" id="PTHR21052">
    <property type="entry name" value="SPERMATOGENESIS ASSOCIATED 11-RELATED"/>
    <property type="match status" value="1"/>
</dbReference>
<evidence type="ECO:0000313" key="4">
    <source>
        <dbReference type="Proteomes" id="UP000272942"/>
    </source>
</evidence>
<keyword evidence="2" id="KW-0812">Transmembrane</keyword>
<dbReference type="Gene3D" id="2.60.120.590">
    <property type="entry name" value="Alpha-ketoglutarate-dependent dioxygenase AlkB-like"/>
    <property type="match status" value="1"/>
</dbReference>
<evidence type="ECO:0000313" key="3">
    <source>
        <dbReference type="EMBL" id="VDP33490.1"/>
    </source>
</evidence>
<organism evidence="5">
    <name type="scientific">Echinostoma caproni</name>
    <dbReference type="NCBI Taxonomy" id="27848"/>
    <lineage>
        <taxon>Eukaryota</taxon>
        <taxon>Metazoa</taxon>
        <taxon>Spiralia</taxon>
        <taxon>Lophotrochozoa</taxon>
        <taxon>Platyhelminthes</taxon>
        <taxon>Trematoda</taxon>
        <taxon>Digenea</taxon>
        <taxon>Plagiorchiida</taxon>
        <taxon>Echinostomata</taxon>
        <taxon>Echinostomatoidea</taxon>
        <taxon>Echinostomatidae</taxon>
        <taxon>Echinostoma</taxon>
    </lineage>
</organism>
<dbReference type="AlphaFoldDB" id="A0A183A2D8"/>
<protein>
    <submittedName>
        <fullName evidence="5">Glycogen phosphorylase</fullName>
    </submittedName>
</protein>
<keyword evidence="2" id="KW-1133">Transmembrane helix</keyword>
<accession>A0A183A2D8</accession>
<evidence type="ECO:0000313" key="5">
    <source>
        <dbReference type="WBParaSite" id="ECPE_0000112301-mRNA-1"/>
    </source>
</evidence>
<dbReference type="GO" id="GO:0005759">
    <property type="term" value="C:mitochondrial matrix"/>
    <property type="evidence" value="ECO:0007669"/>
    <property type="project" value="TreeGrafter"/>
</dbReference>
<keyword evidence="2" id="KW-0472">Membrane</keyword>
<dbReference type="OrthoDB" id="28127at2759"/>
<comment type="cofactor">
    <cofactor evidence="1">
        <name>Fe(2+)</name>
        <dbReference type="ChEBI" id="CHEBI:29033"/>
    </cofactor>
</comment>
<dbReference type="InterPro" id="IPR032870">
    <property type="entry name" value="ALKBH7-like"/>
</dbReference>
<keyword evidence="4" id="KW-1185">Reference proteome</keyword>
<name>A0A183A2D8_9TREM</name>
<gene>
    <name evidence="3" type="ORF">ECPE_LOCUS1123</name>
</gene>
<evidence type="ECO:0000256" key="1">
    <source>
        <dbReference type="ARBA" id="ARBA00001954"/>
    </source>
</evidence>
<proteinExistence type="predicted"/>
<evidence type="ECO:0000256" key="2">
    <source>
        <dbReference type="SAM" id="Phobius"/>
    </source>
</evidence>
<dbReference type="InterPro" id="IPR037151">
    <property type="entry name" value="AlkB-like_sf"/>
</dbReference>